<protein>
    <submittedName>
        <fullName evidence="2">Serine/threonine protein phosphatase PrpC</fullName>
    </submittedName>
</protein>
<evidence type="ECO:0000313" key="2">
    <source>
        <dbReference type="EMBL" id="ROO90882.1"/>
    </source>
</evidence>
<dbReference type="AlphaFoldDB" id="A0A3N1DBI6"/>
<dbReference type="EMBL" id="RJKE01000001">
    <property type="protein sequence ID" value="ROO90882.1"/>
    <property type="molecule type" value="Genomic_DNA"/>
</dbReference>
<dbReference type="SMART" id="SM00332">
    <property type="entry name" value="PP2Cc"/>
    <property type="match status" value="1"/>
</dbReference>
<dbReference type="InterPro" id="IPR001932">
    <property type="entry name" value="PPM-type_phosphatase-like_dom"/>
</dbReference>
<feature type="domain" description="PPM-type phosphatase" evidence="1">
    <location>
        <begin position="165"/>
        <end position="394"/>
    </location>
</feature>
<name>A0A3N1DBI6_9ACTN</name>
<dbReference type="PROSITE" id="PS51746">
    <property type="entry name" value="PPM_2"/>
    <property type="match status" value="1"/>
</dbReference>
<dbReference type="InterPro" id="IPR036457">
    <property type="entry name" value="PPM-type-like_dom_sf"/>
</dbReference>
<proteinExistence type="predicted"/>
<accession>A0A3N1DBI6</accession>
<comment type="caution">
    <text evidence="2">The sequence shown here is derived from an EMBL/GenBank/DDBJ whole genome shotgun (WGS) entry which is preliminary data.</text>
</comment>
<evidence type="ECO:0000313" key="3">
    <source>
        <dbReference type="Proteomes" id="UP000272400"/>
    </source>
</evidence>
<keyword evidence="3" id="KW-1185">Reference proteome</keyword>
<dbReference type="SUPFAM" id="SSF81606">
    <property type="entry name" value="PP2C-like"/>
    <property type="match status" value="1"/>
</dbReference>
<dbReference type="Proteomes" id="UP000272400">
    <property type="component" value="Unassembled WGS sequence"/>
</dbReference>
<reference evidence="2 3" key="1">
    <citation type="submission" date="2018-11" db="EMBL/GenBank/DDBJ databases">
        <title>Sequencing the genomes of 1000 actinobacteria strains.</title>
        <authorList>
            <person name="Klenk H.-P."/>
        </authorList>
    </citation>
    <scope>NUCLEOTIDE SEQUENCE [LARGE SCALE GENOMIC DNA]</scope>
    <source>
        <strain evidence="2 3">DSM 44254</strain>
    </source>
</reference>
<dbReference type="Gene3D" id="3.60.40.10">
    <property type="entry name" value="PPM-type phosphatase domain"/>
    <property type="match status" value="1"/>
</dbReference>
<dbReference type="SMART" id="SM00331">
    <property type="entry name" value="PP2C_SIG"/>
    <property type="match status" value="1"/>
</dbReference>
<organism evidence="2 3">
    <name type="scientific">Actinocorallia herbida</name>
    <dbReference type="NCBI Taxonomy" id="58109"/>
    <lineage>
        <taxon>Bacteria</taxon>
        <taxon>Bacillati</taxon>
        <taxon>Actinomycetota</taxon>
        <taxon>Actinomycetes</taxon>
        <taxon>Streptosporangiales</taxon>
        <taxon>Thermomonosporaceae</taxon>
        <taxon>Actinocorallia</taxon>
    </lineage>
</organism>
<evidence type="ECO:0000259" key="1">
    <source>
        <dbReference type="PROSITE" id="PS51746"/>
    </source>
</evidence>
<gene>
    <name evidence="2" type="ORF">EDD29_8623</name>
</gene>
<sequence length="396" mass="41162">MLGRISVEWAEEPYPVLGDREGLPAGMLMEELAGLWDLLADSLTRMGPGCLWPGALRWHATYGWQVLEVPPLGSGEPPLPDTPGARARDVWAIVHGLVRVAAGRPPRDLGDVFALLDLHAGEFPHGLDAIVRALLVGADPRAVLAAVRTEGEDGEVRVRPAAETAVGSRKAKGDPEMDNEDAFAVVRDIHGAVLLVVCDGVTGEGDGSGARAARAAVEAVRAYFCRDDHQGLTAGVAVADTAVNALTKGASTFLGASVAPSGEVDLALVGDSPAWLVRRLPDGARIAFRLTPDQTVLAEEIRTDPAAQWGGSLLTRHLGGYADEPFTTSVQTVPGDLLVLLSDGAAVPSDTWFGDDLAALASAHPSAPGLAAALVARAENLGGRDNATALIAEILP</sequence>